<evidence type="ECO:0000256" key="5">
    <source>
        <dbReference type="ARBA" id="ARBA00022692"/>
    </source>
</evidence>
<dbReference type="Gene3D" id="2.40.170.20">
    <property type="entry name" value="TonB-dependent receptor, beta-barrel domain"/>
    <property type="match status" value="1"/>
</dbReference>
<dbReference type="OrthoDB" id="9782587at2"/>
<dbReference type="Gene3D" id="2.170.130.10">
    <property type="entry name" value="TonB-dependent receptor, plug domain"/>
    <property type="match status" value="1"/>
</dbReference>
<comment type="caution">
    <text evidence="15">The sequence shown here is derived from an EMBL/GenBank/DDBJ whole genome shotgun (WGS) entry which is preliminary data.</text>
</comment>
<organism evidence="15 16">
    <name type="scientific">Aureibaculum marinum</name>
    <dbReference type="NCBI Taxonomy" id="2487930"/>
    <lineage>
        <taxon>Bacteria</taxon>
        <taxon>Pseudomonadati</taxon>
        <taxon>Bacteroidota</taxon>
        <taxon>Flavobacteriia</taxon>
        <taxon>Flavobacteriales</taxon>
        <taxon>Flavobacteriaceae</taxon>
        <taxon>Aureibaculum</taxon>
    </lineage>
</organism>
<keyword evidence="8 12" id="KW-0798">TonB box</keyword>
<name>A0A3N4NV59_9FLAO</name>
<keyword evidence="10 11" id="KW-0998">Cell outer membrane</keyword>
<evidence type="ECO:0000256" key="8">
    <source>
        <dbReference type="ARBA" id="ARBA00023077"/>
    </source>
</evidence>
<accession>A0A3N4NV59</accession>
<keyword evidence="15" id="KW-0675">Receptor</keyword>
<dbReference type="AlphaFoldDB" id="A0A3N4NV59"/>
<evidence type="ECO:0000256" key="6">
    <source>
        <dbReference type="ARBA" id="ARBA00023004"/>
    </source>
</evidence>
<dbReference type="GO" id="GO:0009279">
    <property type="term" value="C:cell outer membrane"/>
    <property type="evidence" value="ECO:0007669"/>
    <property type="project" value="UniProtKB-SubCell"/>
</dbReference>
<evidence type="ECO:0000256" key="1">
    <source>
        <dbReference type="ARBA" id="ARBA00004571"/>
    </source>
</evidence>
<evidence type="ECO:0000256" key="10">
    <source>
        <dbReference type="ARBA" id="ARBA00023237"/>
    </source>
</evidence>
<dbReference type="GO" id="GO:0006826">
    <property type="term" value="P:iron ion transport"/>
    <property type="evidence" value="ECO:0007669"/>
    <property type="project" value="UniProtKB-KW"/>
</dbReference>
<evidence type="ECO:0000256" key="9">
    <source>
        <dbReference type="ARBA" id="ARBA00023136"/>
    </source>
</evidence>
<keyword evidence="16" id="KW-1185">Reference proteome</keyword>
<dbReference type="Pfam" id="PF00593">
    <property type="entry name" value="TonB_dep_Rec_b-barrel"/>
    <property type="match status" value="1"/>
</dbReference>
<evidence type="ECO:0000256" key="7">
    <source>
        <dbReference type="ARBA" id="ARBA00023065"/>
    </source>
</evidence>
<evidence type="ECO:0000256" key="3">
    <source>
        <dbReference type="ARBA" id="ARBA00022452"/>
    </source>
</evidence>
<protein>
    <submittedName>
        <fullName evidence="15">TonB-dependent receptor</fullName>
    </submittedName>
</protein>
<comment type="similarity">
    <text evidence="11 12">Belongs to the TonB-dependent receptor family.</text>
</comment>
<keyword evidence="5 11" id="KW-0812">Transmembrane</keyword>
<evidence type="ECO:0000259" key="13">
    <source>
        <dbReference type="Pfam" id="PF00593"/>
    </source>
</evidence>
<dbReference type="SUPFAM" id="SSF56935">
    <property type="entry name" value="Porins"/>
    <property type="match status" value="1"/>
</dbReference>
<keyword evidence="6" id="KW-0408">Iron</keyword>
<feature type="domain" description="TonB-dependent receptor-like beta-barrel" evidence="13">
    <location>
        <begin position="253"/>
        <end position="715"/>
    </location>
</feature>
<proteinExistence type="inferred from homology"/>
<dbReference type="InterPro" id="IPR000531">
    <property type="entry name" value="Beta-barrel_TonB"/>
</dbReference>
<reference evidence="15 16" key="1">
    <citation type="submission" date="2018-11" db="EMBL/GenBank/DDBJ databases">
        <title>Aureibaculum marinum gen. nov., sp. nov., a member of the family Flavobacteriaceae isolated from the Bohai Sea.</title>
        <authorList>
            <person name="Ji X."/>
        </authorList>
    </citation>
    <scope>NUCLEOTIDE SEQUENCE [LARGE SCALE GENOMIC DNA]</scope>
    <source>
        <strain evidence="15 16">BH-SD17</strain>
    </source>
</reference>
<evidence type="ECO:0000313" key="16">
    <source>
        <dbReference type="Proteomes" id="UP000270856"/>
    </source>
</evidence>
<keyword evidence="9 11" id="KW-0472">Membrane</keyword>
<evidence type="ECO:0000256" key="4">
    <source>
        <dbReference type="ARBA" id="ARBA00022496"/>
    </source>
</evidence>
<dbReference type="PANTHER" id="PTHR32552:SF81">
    <property type="entry name" value="TONB-DEPENDENT OUTER MEMBRANE RECEPTOR"/>
    <property type="match status" value="1"/>
</dbReference>
<dbReference type="InterPro" id="IPR039426">
    <property type="entry name" value="TonB-dep_rcpt-like"/>
</dbReference>
<keyword evidence="3 11" id="KW-1134">Transmembrane beta strand</keyword>
<keyword evidence="7" id="KW-0406">Ion transport</keyword>
<dbReference type="InterPro" id="IPR037066">
    <property type="entry name" value="Plug_dom_sf"/>
</dbReference>
<evidence type="ECO:0000256" key="12">
    <source>
        <dbReference type="RuleBase" id="RU003357"/>
    </source>
</evidence>
<gene>
    <name evidence="15" type="ORF">EGM88_01460</name>
</gene>
<feature type="domain" description="TonB-dependent receptor plug" evidence="14">
    <location>
        <begin position="106"/>
        <end position="212"/>
    </location>
</feature>
<comment type="subcellular location">
    <subcellularLocation>
        <location evidence="1 11">Cell outer membrane</location>
        <topology evidence="1 11">Multi-pass membrane protein</topology>
    </subcellularLocation>
</comment>
<dbReference type="InterPro" id="IPR012910">
    <property type="entry name" value="Plug_dom"/>
</dbReference>
<evidence type="ECO:0000313" key="15">
    <source>
        <dbReference type="EMBL" id="RPE00253.1"/>
    </source>
</evidence>
<dbReference type="InterPro" id="IPR036942">
    <property type="entry name" value="Beta-barrel_TonB_sf"/>
</dbReference>
<evidence type="ECO:0000256" key="11">
    <source>
        <dbReference type="PROSITE-ProRule" id="PRU01360"/>
    </source>
</evidence>
<evidence type="ECO:0000256" key="2">
    <source>
        <dbReference type="ARBA" id="ARBA00022448"/>
    </source>
</evidence>
<dbReference type="PROSITE" id="PS52016">
    <property type="entry name" value="TONB_DEPENDENT_REC_3"/>
    <property type="match status" value="1"/>
</dbReference>
<dbReference type="RefSeq" id="WP_123896158.1">
    <property type="nucleotide sequence ID" value="NZ_RPFJ01000002.1"/>
</dbReference>
<dbReference type="Proteomes" id="UP000270856">
    <property type="component" value="Unassembled WGS sequence"/>
</dbReference>
<evidence type="ECO:0000259" key="14">
    <source>
        <dbReference type="Pfam" id="PF07715"/>
    </source>
</evidence>
<sequence length="757" mass="85038">MFIFILNVCIVYGQKTYKIKIIDSKSGVELDNAHLLNKNNHNVFVSDQNGIFSINKTGIYIVSRLGYEEKQIEITNANYQIIELDIKPSELNEIVVRSNQIPSSLKKSVSTIDVISSKDIEKESTFNIAPILNKVPGVFMYSGSLNTNKIIIRGIGSRDLYGTSKIRAYFKDIPLTTGNGETTIEDFELNTVSRIEILKGASSSIFGAGLGGTIHLTPQNASLNETHIKSELLLGSFGLNKAAVNINYGNTNNSLRGVYSNTHSDGYRDNNNYNRQTLTLITNHFLNDKNELSILGSYVKLKSYIPSSIDENTFLNSPSSAAYTWKRAEGFEDYTRGIIGTSWSHNYTNNLKQITSFFTSFRKALEPRPFNILKENTIAFGIRSRILGKLNIRKHRINWTLGAELFNDNHHLKTFENLYLDFPIGSGSIEGEKLSSFNENRAYLNLFVQAESNLSKKMLVSFGINLNKTRYNLDDNFNKNTKLDQSGNYKFDGIISPKLGVSYVFSDKISVFSNISHGFSPPTIEETLLPEGTINTEIKPESGLTFEIGTRGNILKKQVTFNLSLYQMLIKNLLVARRTTEDQYIGINAGKTIHNGLEFSLIYNGYISQTFSINSNLSYSLNNFTFKEFIDSQNNYSGNKLTGVPSEVLNLGVSLDTKLGLYTTINYQHVGKIPINDSNTLFTDIYNLVNSKLGYKFTLAKGKLEFNSYLGINNIFDTKYASQLLINATGFGGQSPRYYYPGNPINFYTGITINYYF</sequence>
<dbReference type="Pfam" id="PF07715">
    <property type="entry name" value="Plug"/>
    <property type="match status" value="1"/>
</dbReference>
<keyword evidence="2 11" id="KW-0813">Transport</keyword>
<dbReference type="EMBL" id="RPFJ01000002">
    <property type="protein sequence ID" value="RPE00253.1"/>
    <property type="molecule type" value="Genomic_DNA"/>
</dbReference>
<keyword evidence="4" id="KW-0410">Iron transport</keyword>
<dbReference type="PANTHER" id="PTHR32552">
    <property type="entry name" value="FERRICHROME IRON RECEPTOR-RELATED"/>
    <property type="match status" value="1"/>
</dbReference>